<dbReference type="Pfam" id="PF00571">
    <property type="entry name" value="CBS"/>
    <property type="match status" value="2"/>
</dbReference>
<feature type="domain" description="BON" evidence="3">
    <location>
        <begin position="136"/>
        <end position="203"/>
    </location>
</feature>
<evidence type="ECO:0000313" key="6">
    <source>
        <dbReference type="Proteomes" id="UP000832041"/>
    </source>
</evidence>
<dbReference type="PIRSF" id="PIRSF036990">
    <property type="entry name" value="UCP036990_CBS_BON"/>
    <property type="match status" value="1"/>
</dbReference>
<proteinExistence type="predicted"/>
<dbReference type="Pfam" id="PF04972">
    <property type="entry name" value="BON"/>
    <property type="match status" value="1"/>
</dbReference>
<accession>A0ABY4L1F9</accession>
<evidence type="ECO:0000259" key="4">
    <source>
        <dbReference type="PROSITE" id="PS51371"/>
    </source>
</evidence>
<gene>
    <name evidence="5" type="ORF">FOF52_03590</name>
</gene>
<organism evidence="5 6">
    <name type="scientific">Thermobifida alba</name>
    <name type="common">Thermomonospora alba</name>
    <dbReference type="NCBI Taxonomy" id="53522"/>
    <lineage>
        <taxon>Bacteria</taxon>
        <taxon>Bacillati</taxon>
        <taxon>Actinomycetota</taxon>
        <taxon>Actinomycetes</taxon>
        <taxon>Streptosporangiales</taxon>
        <taxon>Nocardiopsidaceae</taxon>
        <taxon>Thermobifida</taxon>
    </lineage>
</organism>
<dbReference type="InterPro" id="IPR000644">
    <property type="entry name" value="CBS_dom"/>
</dbReference>
<feature type="domain" description="CBS" evidence="4">
    <location>
        <begin position="83"/>
        <end position="143"/>
    </location>
</feature>
<dbReference type="Proteomes" id="UP000832041">
    <property type="component" value="Chromosome"/>
</dbReference>
<dbReference type="Gene3D" id="3.30.1340.30">
    <property type="match status" value="1"/>
</dbReference>
<feature type="domain" description="CBS" evidence="4">
    <location>
        <begin position="9"/>
        <end position="66"/>
    </location>
</feature>
<evidence type="ECO:0000256" key="1">
    <source>
        <dbReference type="ARBA" id="ARBA00023122"/>
    </source>
</evidence>
<dbReference type="InterPro" id="IPR046342">
    <property type="entry name" value="CBS_dom_sf"/>
</dbReference>
<keyword evidence="1 2" id="KW-0129">CBS domain</keyword>
<dbReference type="PROSITE" id="PS51371">
    <property type="entry name" value="CBS"/>
    <property type="match status" value="2"/>
</dbReference>
<dbReference type="SUPFAM" id="SSF54631">
    <property type="entry name" value="CBS-domain pair"/>
    <property type="match status" value="1"/>
</dbReference>
<dbReference type="PANTHER" id="PTHR43080:SF29">
    <property type="entry name" value="OS02G0818000 PROTEIN"/>
    <property type="match status" value="1"/>
</dbReference>
<dbReference type="InterPro" id="IPR007055">
    <property type="entry name" value="BON_dom"/>
</dbReference>
<reference evidence="5 6" key="1">
    <citation type="submission" date="2020-04" db="EMBL/GenBank/DDBJ databases">
        <title>Thermobifida alba genome sequencing and assembly.</title>
        <authorList>
            <person name="Luzics S."/>
            <person name="Horvath B."/>
            <person name="Nagy I."/>
            <person name="Toth A."/>
            <person name="Nagy I."/>
            <person name="Kukolya J."/>
        </authorList>
    </citation>
    <scope>NUCLEOTIDE SEQUENCE [LARGE SCALE GENOMIC DNA]</scope>
    <source>
        <strain evidence="5 6">DSM 43795</strain>
    </source>
</reference>
<name>A0ABY4L1F9_THEAE</name>
<dbReference type="CDD" id="cd04586">
    <property type="entry name" value="CBS_pair_BON_assoc"/>
    <property type="match status" value="1"/>
</dbReference>
<evidence type="ECO:0000256" key="2">
    <source>
        <dbReference type="PROSITE-ProRule" id="PRU00703"/>
    </source>
</evidence>
<evidence type="ECO:0000313" key="5">
    <source>
        <dbReference type="EMBL" id="UPT20163.1"/>
    </source>
</evidence>
<sequence length="213" mass="23350">MSSTVGDLMTTHVVAAFEEAGFKRLAMSLRMNGVSALPVLDADHRVVGIVSESDLLLKLAAPDLEEAVFHREESGGPVARDLMSAPAVTITADATPREAAERMRRHRIKRLPVVTDDGRLLGIVSRSDLLRVYFVSDGELRDTVEREVLRGEFDLSGVAVSVDNGVVTLDGRVPVRSVIPRLVRSVRRVEGVVRVHDRLSYAADDLAPLHRVR</sequence>
<dbReference type="PANTHER" id="PTHR43080">
    <property type="entry name" value="CBS DOMAIN-CONTAINING PROTEIN CBSX3, MITOCHONDRIAL"/>
    <property type="match status" value="1"/>
</dbReference>
<dbReference type="RefSeq" id="WP_248592415.1">
    <property type="nucleotide sequence ID" value="NZ_BAABEB010000012.1"/>
</dbReference>
<evidence type="ECO:0000259" key="3">
    <source>
        <dbReference type="PROSITE" id="PS50914"/>
    </source>
</evidence>
<dbReference type="PROSITE" id="PS50914">
    <property type="entry name" value="BON"/>
    <property type="match status" value="1"/>
</dbReference>
<dbReference type="SMART" id="SM00116">
    <property type="entry name" value="CBS"/>
    <property type="match status" value="2"/>
</dbReference>
<protein>
    <submittedName>
        <fullName evidence="5">CBS domain-containing protein</fullName>
    </submittedName>
</protein>
<dbReference type="InterPro" id="IPR051257">
    <property type="entry name" value="Diverse_CBS-Domain"/>
</dbReference>
<dbReference type="Gene3D" id="3.10.580.10">
    <property type="entry name" value="CBS-domain"/>
    <property type="match status" value="1"/>
</dbReference>
<keyword evidence="6" id="KW-1185">Reference proteome</keyword>
<dbReference type="EMBL" id="CP051627">
    <property type="protein sequence ID" value="UPT20163.1"/>
    <property type="molecule type" value="Genomic_DNA"/>
</dbReference>
<dbReference type="InterPro" id="IPR017080">
    <property type="entry name" value="UCP036990_CBS_BON"/>
</dbReference>